<feature type="transmembrane region" description="Helical" evidence="1">
    <location>
        <begin position="456"/>
        <end position="478"/>
    </location>
</feature>
<evidence type="ECO:0000256" key="1">
    <source>
        <dbReference type="SAM" id="Phobius"/>
    </source>
</evidence>
<evidence type="ECO:0000313" key="3">
    <source>
        <dbReference type="Proteomes" id="UP000635278"/>
    </source>
</evidence>
<name>A0ABX0JNP9_9PROT</name>
<reference evidence="2 3" key="1">
    <citation type="journal article" date="2020" name="Int. J. Syst. Evol. Microbiol.">
        <title>Novel acetic acid bacteria from cider fermentations: Acetobacter conturbans sp. nov. and Acetobacter fallax sp. nov.</title>
        <authorList>
            <person name="Sombolestani A.S."/>
            <person name="Cleenwerck I."/>
            <person name="Cnockaert M."/>
            <person name="Borremans W."/>
            <person name="Wieme A.D."/>
            <person name="De Vuyst L."/>
            <person name="Vandamme P."/>
        </authorList>
    </citation>
    <scope>NUCLEOTIDE SEQUENCE [LARGE SCALE GENOMIC DNA]</scope>
    <source>
        <strain evidence="2 3">LMG 30640</strain>
    </source>
</reference>
<feature type="transmembrane region" description="Helical" evidence="1">
    <location>
        <begin position="357"/>
        <end position="374"/>
    </location>
</feature>
<feature type="transmembrane region" description="Helical" evidence="1">
    <location>
        <begin position="167"/>
        <end position="192"/>
    </location>
</feature>
<gene>
    <name evidence="2" type="ORF">GOB93_10375</name>
</gene>
<feature type="transmembrane region" description="Helical" evidence="1">
    <location>
        <begin position="386"/>
        <end position="405"/>
    </location>
</feature>
<keyword evidence="3" id="KW-1185">Reference proteome</keyword>
<feature type="transmembrane region" description="Helical" evidence="1">
    <location>
        <begin position="20"/>
        <end position="40"/>
    </location>
</feature>
<feature type="transmembrane region" description="Helical" evidence="1">
    <location>
        <begin position="127"/>
        <end position="147"/>
    </location>
</feature>
<feature type="transmembrane region" description="Helical" evidence="1">
    <location>
        <begin position="274"/>
        <end position="301"/>
    </location>
</feature>
<dbReference type="Proteomes" id="UP000635278">
    <property type="component" value="Unassembled WGS sequence"/>
</dbReference>
<keyword evidence="1" id="KW-0472">Membrane</keyword>
<dbReference type="InterPro" id="IPR018674">
    <property type="entry name" value="DUF2142_membrane"/>
</dbReference>
<keyword evidence="1" id="KW-1133">Transmembrane helix</keyword>
<dbReference type="EMBL" id="WOTB01000012">
    <property type="protein sequence ID" value="NHN85043.1"/>
    <property type="molecule type" value="Genomic_DNA"/>
</dbReference>
<evidence type="ECO:0000313" key="2">
    <source>
        <dbReference type="EMBL" id="NHN85043.1"/>
    </source>
</evidence>
<dbReference type="Pfam" id="PF09913">
    <property type="entry name" value="DUF2142"/>
    <property type="match status" value="1"/>
</dbReference>
<proteinExistence type="predicted"/>
<dbReference type="RefSeq" id="WP_173583438.1">
    <property type="nucleotide sequence ID" value="NZ_WOTB01000012.1"/>
</dbReference>
<keyword evidence="1" id="KW-0812">Transmembrane</keyword>
<protein>
    <submittedName>
        <fullName evidence="2">DUF2142 domain-containing protein</fullName>
    </submittedName>
</protein>
<feature type="transmembrane region" description="Helical" evidence="1">
    <location>
        <begin position="425"/>
        <end position="444"/>
    </location>
</feature>
<feature type="transmembrane region" description="Helical" evidence="1">
    <location>
        <begin position="237"/>
        <end position="262"/>
    </location>
</feature>
<sequence length="479" mass="51383">MQQVRTFVSTVTTLLSTPRILAAIYFFCALTAVSLLALLIPPFENADEFNHFSRADQILSGTLIARRTNSVPPQSGGVVDLGINRLDAVYGVVRFHPDVKVSAEMTARGAAIRMGERGFQPFSNTTIYSPLLYAPSVAGLAAARIFHVGRVTRALEMSRLANGLVCVSLATLAIVLAGSAAAFVTVVLSLPMTLSLFSAVSQDGLMICASALTACCLLRILSSVGPACAEWRTQLSLFAGLTVMSLGRPAYAPLLLAPLLLWPAVPEGRSRRRVLWFCAASIGVIGLWSVIVRVFVIVPLWGQASPGLQLRNLLHHPGLIPQLTVAALTDHQGMGGMPFWKEMVGVLGWGDTQLPEWFYSLSLIAAGAACLTSCRPLPAVRPAGVLWQSGLAVLLAGSVTLIFLLEYLTFTPVGQTYIVGVQGRYFLPLLAFLPLLLPAGQRFVLPQPARNTITALVPVCMIVSIIVTLHAVLVRFYVI</sequence>
<accession>A0ABX0JNP9</accession>
<comment type="caution">
    <text evidence="2">The sequence shown here is derived from an EMBL/GenBank/DDBJ whole genome shotgun (WGS) entry which is preliminary data.</text>
</comment>
<organism evidence="2 3">
    <name type="scientific">Acetobacter musti</name>
    <dbReference type="NCBI Taxonomy" id="864732"/>
    <lineage>
        <taxon>Bacteria</taxon>
        <taxon>Pseudomonadati</taxon>
        <taxon>Pseudomonadota</taxon>
        <taxon>Alphaproteobacteria</taxon>
        <taxon>Acetobacterales</taxon>
        <taxon>Acetobacteraceae</taxon>
        <taxon>Acetobacter</taxon>
    </lineage>
</organism>